<dbReference type="EMBL" id="KN846984">
    <property type="protein sequence ID" value="KIW95338.1"/>
    <property type="molecule type" value="Genomic_DNA"/>
</dbReference>
<sequence length="551" mass="62038">MALFLLAYNSIVSALAVRQPFVALRSGRLGQRNMRKTVMLDYTTYPLFYSWAIAMRHEHIPLGLALLFQLLAQISLVSLSANLFRAAASRSIRDTSIILSQEFTMDLLDSRTNMQPALNLADALHVHGAAAPSWMNKRFAFGPFQPTEQGISGNFTAKTSGLSSSPNCRLMDPSEYTAVFEPSDEEGVGFVTVPLVDRGCNITRIVDVAPSTPIYAQSWYQQCRGEQYDRIGVLAGLYSDDLPGKLQNLTIVSCMPEYWNSTVSLTMTFDPSRSDQPHFVSATTEDTTEMKVLAFDQIHRVLHLYTFHDPSAMFRADILGKTIYQHAQILNSLSVLDSLAIEKATEAVYETMFAALASTELIQPRSSPSEAPAQMVIAVERLYVNEAVAWAVLALLSAMLLGTIGSAIVVRTTTSILREEPKGLLSYARLLDESDVSTIATLFKKKHPEVDNMREFMKKYYRMSVAEATCYYDEQHGKIRMDRGGLETYCEPEPGFMSRQRWAERWEKFNKWIQGFVTKIKRTKWTSRQRQPGSTIRLRRQGRQAPSVLPR</sequence>
<keyword evidence="2" id="KW-1133">Transmembrane helix</keyword>
<proteinExistence type="predicted"/>
<dbReference type="OrthoDB" id="3522351at2759"/>
<accession>A0A0D2HPK3</accession>
<dbReference type="AlphaFoldDB" id="A0A0D2HPK3"/>
<feature type="transmembrane region" description="Helical" evidence="2">
    <location>
        <begin position="387"/>
        <end position="410"/>
    </location>
</feature>
<reference evidence="4" key="1">
    <citation type="submission" date="2015-01" db="EMBL/GenBank/DDBJ databases">
        <title>The Genome Sequence of Cladophialophora bantiana CBS 173.52.</title>
        <authorList>
            <consortium name="The Broad Institute Genomics Platform"/>
            <person name="Cuomo C."/>
            <person name="de Hoog S."/>
            <person name="Gorbushina A."/>
            <person name="Stielow B."/>
            <person name="Teixiera M."/>
            <person name="Abouelleil A."/>
            <person name="Chapman S.B."/>
            <person name="Priest M."/>
            <person name="Young S.K."/>
            <person name="Wortman J."/>
            <person name="Nusbaum C."/>
            <person name="Birren B."/>
        </authorList>
    </citation>
    <scope>NUCLEOTIDE SEQUENCE [LARGE SCALE GENOMIC DNA]</scope>
    <source>
        <strain evidence="4">CBS 173.52</strain>
    </source>
</reference>
<keyword evidence="2" id="KW-0472">Membrane</keyword>
<dbReference type="VEuPathDB" id="FungiDB:Z519_03922"/>
<dbReference type="HOGENOM" id="CLU_019838_0_0_1"/>
<evidence type="ECO:0000313" key="4">
    <source>
        <dbReference type="EMBL" id="KIW95338.1"/>
    </source>
</evidence>
<protein>
    <submittedName>
        <fullName evidence="4">Uncharacterized protein</fullName>
    </submittedName>
</protein>
<dbReference type="InterPro" id="IPR021840">
    <property type="entry name" value="DUF3433"/>
</dbReference>
<keyword evidence="3" id="KW-0732">Signal</keyword>
<dbReference type="RefSeq" id="XP_016622007.1">
    <property type="nucleotide sequence ID" value="XM_016761669.1"/>
</dbReference>
<feature type="signal peptide" evidence="3">
    <location>
        <begin position="1"/>
        <end position="16"/>
    </location>
</feature>
<evidence type="ECO:0000256" key="3">
    <source>
        <dbReference type="SAM" id="SignalP"/>
    </source>
</evidence>
<dbReference type="GeneID" id="27696850"/>
<feature type="chain" id="PRO_5002243847" evidence="3">
    <location>
        <begin position="17"/>
        <end position="551"/>
    </location>
</feature>
<keyword evidence="2" id="KW-0812">Transmembrane</keyword>
<dbReference type="Pfam" id="PF11915">
    <property type="entry name" value="DUF3433"/>
    <property type="match status" value="1"/>
</dbReference>
<organism evidence="4">
    <name type="scientific">Cladophialophora bantiana (strain ATCC 10958 / CBS 173.52 / CDC B-1940 / NIH 8579)</name>
    <name type="common">Xylohypha bantiana</name>
    <dbReference type="NCBI Taxonomy" id="1442370"/>
    <lineage>
        <taxon>Eukaryota</taxon>
        <taxon>Fungi</taxon>
        <taxon>Dikarya</taxon>
        <taxon>Ascomycota</taxon>
        <taxon>Pezizomycotina</taxon>
        <taxon>Eurotiomycetes</taxon>
        <taxon>Chaetothyriomycetidae</taxon>
        <taxon>Chaetothyriales</taxon>
        <taxon>Herpotrichiellaceae</taxon>
        <taxon>Cladophialophora</taxon>
    </lineage>
</organism>
<gene>
    <name evidence="4" type="ORF">Z519_03922</name>
</gene>
<evidence type="ECO:0000256" key="2">
    <source>
        <dbReference type="SAM" id="Phobius"/>
    </source>
</evidence>
<name>A0A0D2HPK3_CLAB1</name>
<feature type="region of interest" description="Disordered" evidence="1">
    <location>
        <begin position="528"/>
        <end position="551"/>
    </location>
</feature>
<evidence type="ECO:0000256" key="1">
    <source>
        <dbReference type="SAM" id="MobiDB-lite"/>
    </source>
</evidence>